<protein>
    <submittedName>
        <fullName evidence="3">DUF4283 domain-containing protein</fullName>
    </submittedName>
</protein>
<dbReference type="WBParaSite" id="NBR_0000305301-mRNA-1">
    <property type="protein sequence ID" value="NBR_0000305301-mRNA-1"/>
    <property type="gene ID" value="NBR_0000305301"/>
</dbReference>
<dbReference type="Proteomes" id="UP000271162">
    <property type="component" value="Unassembled WGS sequence"/>
</dbReference>
<evidence type="ECO:0000313" key="3">
    <source>
        <dbReference type="WBParaSite" id="NBR_0000305301-mRNA-1"/>
    </source>
</evidence>
<name>A0A0N4XKK1_NIPBR</name>
<dbReference type="AlphaFoldDB" id="A0A0N4XKK1"/>
<evidence type="ECO:0000313" key="1">
    <source>
        <dbReference type="EMBL" id="VDL66643.1"/>
    </source>
</evidence>
<dbReference type="EMBL" id="UYSL01004131">
    <property type="protein sequence ID" value="VDL66643.1"/>
    <property type="molecule type" value="Genomic_DNA"/>
</dbReference>
<dbReference type="Gene3D" id="2.60.120.10">
    <property type="entry name" value="Jelly Rolls"/>
    <property type="match status" value="1"/>
</dbReference>
<reference evidence="1 2" key="2">
    <citation type="submission" date="2018-11" db="EMBL/GenBank/DDBJ databases">
        <authorList>
            <consortium name="Pathogen Informatics"/>
        </authorList>
    </citation>
    <scope>NUCLEOTIDE SEQUENCE [LARGE SCALE GENOMIC DNA]</scope>
</reference>
<reference evidence="3" key="1">
    <citation type="submission" date="2017-02" db="UniProtKB">
        <authorList>
            <consortium name="WormBaseParasite"/>
        </authorList>
    </citation>
    <scope>IDENTIFICATION</scope>
</reference>
<evidence type="ECO:0000313" key="2">
    <source>
        <dbReference type="Proteomes" id="UP000271162"/>
    </source>
</evidence>
<dbReference type="InterPro" id="IPR014710">
    <property type="entry name" value="RmlC-like_jellyroll"/>
</dbReference>
<organism evidence="3">
    <name type="scientific">Nippostrongylus brasiliensis</name>
    <name type="common">Rat hookworm</name>
    <dbReference type="NCBI Taxonomy" id="27835"/>
    <lineage>
        <taxon>Eukaryota</taxon>
        <taxon>Metazoa</taxon>
        <taxon>Ecdysozoa</taxon>
        <taxon>Nematoda</taxon>
        <taxon>Chromadorea</taxon>
        <taxon>Rhabditida</taxon>
        <taxon>Rhabditina</taxon>
        <taxon>Rhabditomorpha</taxon>
        <taxon>Strongyloidea</taxon>
        <taxon>Heligmosomidae</taxon>
        <taxon>Nippostrongylus</taxon>
    </lineage>
</organism>
<sequence>MWFLNKGVCKITEWLPLRSKRRYHVFHVGQGAFLGIRNVLLQNWKGGSLPLMWPRRRYETTTYCEVVEINKDAIVELITAEPSIYKIISNEVQGNRLITELRHMCKKKHQTNANTFWTSFQRYGKSLTKAEQLNVPEGRIGVVGCWTQITLVAPQAALNSHLHIKGPAKLWVEPADPRAPGMVYFEKIRYEEPDDAVADDKSCISLKRYGPKKVRCFLNLVTNCKNIERWNFLYNL</sequence>
<keyword evidence="2" id="KW-1185">Reference proteome</keyword>
<accession>A0A0N4XKK1</accession>
<gene>
    <name evidence="1" type="ORF">NBR_LOCUS3054</name>
</gene>
<proteinExistence type="predicted"/>
<dbReference type="STRING" id="27835.A0A0N4XKK1"/>